<name>A0ABV3GAA7_MICGL</name>
<dbReference type="Pfam" id="PF13517">
    <property type="entry name" value="FG-GAP_3"/>
    <property type="match status" value="1"/>
</dbReference>
<feature type="region of interest" description="Disordered" evidence="4">
    <location>
        <begin position="237"/>
        <end position="260"/>
    </location>
</feature>
<organism evidence="5 6">
    <name type="scientific">Microtetraspora glauca</name>
    <dbReference type="NCBI Taxonomy" id="1996"/>
    <lineage>
        <taxon>Bacteria</taxon>
        <taxon>Bacillati</taxon>
        <taxon>Actinomycetota</taxon>
        <taxon>Actinomycetes</taxon>
        <taxon>Streptosporangiales</taxon>
        <taxon>Streptosporangiaceae</taxon>
        <taxon>Microtetraspora</taxon>
    </lineage>
</organism>
<keyword evidence="3" id="KW-0325">Glycoprotein</keyword>
<keyword evidence="6" id="KW-1185">Reference proteome</keyword>
<dbReference type="SUPFAM" id="SSF69318">
    <property type="entry name" value="Integrin alpha N-terminal domain"/>
    <property type="match status" value="1"/>
</dbReference>
<evidence type="ECO:0000313" key="5">
    <source>
        <dbReference type="EMBL" id="MEV0968371.1"/>
    </source>
</evidence>
<protein>
    <submittedName>
        <fullName evidence="5">FG-GAP and VCBS repeat-containing protein</fullName>
    </submittedName>
</protein>
<evidence type="ECO:0000313" key="6">
    <source>
        <dbReference type="Proteomes" id="UP001551675"/>
    </source>
</evidence>
<evidence type="ECO:0000256" key="3">
    <source>
        <dbReference type="ARBA" id="ARBA00023180"/>
    </source>
</evidence>
<dbReference type="EMBL" id="JBFALK010000003">
    <property type="protein sequence ID" value="MEV0968371.1"/>
    <property type="molecule type" value="Genomic_DNA"/>
</dbReference>
<dbReference type="SMART" id="SM00191">
    <property type="entry name" value="Int_alpha"/>
    <property type="match status" value="3"/>
</dbReference>
<reference evidence="5 6" key="1">
    <citation type="submission" date="2024-06" db="EMBL/GenBank/DDBJ databases">
        <title>The Natural Products Discovery Center: Release of the First 8490 Sequenced Strains for Exploring Actinobacteria Biosynthetic Diversity.</title>
        <authorList>
            <person name="Kalkreuter E."/>
            <person name="Kautsar S.A."/>
            <person name="Yang D."/>
            <person name="Bader C.D."/>
            <person name="Teijaro C.N."/>
            <person name="Fluegel L."/>
            <person name="Davis C.M."/>
            <person name="Simpson J.R."/>
            <person name="Lauterbach L."/>
            <person name="Steele A.D."/>
            <person name="Gui C."/>
            <person name="Meng S."/>
            <person name="Li G."/>
            <person name="Viehrig K."/>
            <person name="Ye F."/>
            <person name="Su P."/>
            <person name="Kiefer A.F."/>
            <person name="Nichols A."/>
            <person name="Cepeda A.J."/>
            <person name="Yan W."/>
            <person name="Fan B."/>
            <person name="Jiang Y."/>
            <person name="Adhikari A."/>
            <person name="Zheng C.-J."/>
            <person name="Schuster L."/>
            <person name="Cowan T.M."/>
            <person name="Smanski M.J."/>
            <person name="Chevrette M.G."/>
            <person name="De Carvalho L.P.S."/>
            <person name="Shen B."/>
        </authorList>
    </citation>
    <scope>NUCLEOTIDE SEQUENCE [LARGE SCALE GENOMIC DNA]</scope>
    <source>
        <strain evidence="5 6">NPDC050100</strain>
    </source>
</reference>
<dbReference type="RefSeq" id="WP_358130972.1">
    <property type="nucleotide sequence ID" value="NZ_JBFALK010000003.1"/>
</dbReference>
<accession>A0ABV3GAA7</accession>
<gene>
    <name evidence="5" type="ORF">AB0I59_07030</name>
</gene>
<dbReference type="Gene3D" id="2.130.10.130">
    <property type="entry name" value="Integrin alpha, N-terminal"/>
    <property type="match status" value="2"/>
</dbReference>
<evidence type="ECO:0000256" key="1">
    <source>
        <dbReference type="ARBA" id="ARBA00022729"/>
    </source>
</evidence>
<dbReference type="Pfam" id="PF01839">
    <property type="entry name" value="FG-GAP"/>
    <property type="match status" value="1"/>
</dbReference>
<evidence type="ECO:0000256" key="4">
    <source>
        <dbReference type="SAM" id="MobiDB-lite"/>
    </source>
</evidence>
<evidence type="ECO:0000256" key="2">
    <source>
        <dbReference type="ARBA" id="ARBA00022737"/>
    </source>
</evidence>
<dbReference type="Proteomes" id="UP001551675">
    <property type="component" value="Unassembled WGS sequence"/>
</dbReference>
<keyword evidence="2" id="KW-0677">Repeat</keyword>
<dbReference type="InterPro" id="IPR013519">
    <property type="entry name" value="Int_alpha_beta-p"/>
</dbReference>
<comment type="caution">
    <text evidence="5">The sequence shown here is derived from an EMBL/GenBank/DDBJ whole genome shotgun (WGS) entry which is preliminary data.</text>
</comment>
<dbReference type="InterPro" id="IPR028994">
    <property type="entry name" value="Integrin_alpha_N"/>
</dbReference>
<feature type="compositionally biased region" description="Polar residues" evidence="4">
    <location>
        <begin position="251"/>
        <end position="260"/>
    </location>
</feature>
<keyword evidence="1" id="KW-0732">Signal</keyword>
<proteinExistence type="predicted"/>
<dbReference type="InterPro" id="IPR013517">
    <property type="entry name" value="FG-GAP"/>
</dbReference>
<sequence length="330" mass="34145">MYTTDKMQAGEFDDQPGIDIVKTMWKDQWFGSETLAGWYNGAQQGTYQYLYNQDGSSTMVHAHDTAAGDVNGDGKTELAYISGDNNGYTYELSVVYPPHTSPLRRTILGTLASCGSAAAGCARATTRPAMGDVNGDGYDDLITVTAGSDGTLQVWYGSPTGLPATPSFSTRDLTWLKDDVDIRVAVGDVNGDGAAEIAIGDWQKTVSGKVCAGMVAVIPGSAGGPVLTGAQFVTQDHLGSTPTPTAPVTDPLSTQSQTNDSFGDAVSIIDVTGDGKGEVIVGASGKNSNAGMLAVLRGSATGISATNAQLIYPGDLGITGASRWPGFILH</sequence>